<evidence type="ECO:0000313" key="3">
    <source>
        <dbReference type="EMBL" id="MBB4933873.1"/>
    </source>
</evidence>
<comment type="similarity">
    <text evidence="1">Belongs to the ComF/GntX family.</text>
</comment>
<keyword evidence="3" id="KW-0328">Glycosyltransferase</keyword>
<dbReference type="SUPFAM" id="SSF53271">
    <property type="entry name" value="PRTase-like"/>
    <property type="match status" value="1"/>
</dbReference>
<accession>A0A7W7RKW0</accession>
<dbReference type="AlphaFoldDB" id="A0A7W7RKW0"/>
<name>A0A7W7RKW0_9ACTN</name>
<dbReference type="PANTHER" id="PTHR47505">
    <property type="entry name" value="DNA UTILIZATION PROTEIN YHGH"/>
    <property type="match status" value="1"/>
</dbReference>
<reference evidence="3 4" key="1">
    <citation type="submission" date="2020-08" db="EMBL/GenBank/DDBJ databases">
        <title>Sequencing the genomes of 1000 actinobacteria strains.</title>
        <authorList>
            <person name="Klenk H.-P."/>
        </authorList>
    </citation>
    <scope>NUCLEOTIDE SEQUENCE [LARGE SCALE GENOMIC DNA]</scope>
    <source>
        <strain evidence="3 4">DSM 102030</strain>
    </source>
</reference>
<dbReference type="EMBL" id="JACHJT010000001">
    <property type="protein sequence ID" value="MBB4933873.1"/>
    <property type="molecule type" value="Genomic_DNA"/>
</dbReference>
<feature type="domain" description="Phosphoribosyltransferase" evidence="2">
    <location>
        <begin position="189"/>
        <end position="236"/>
    </location>
</feature>
<proteinExistence type="inferred from homology"/>
<dbReference type="RefSeq" id="WP_312885468.1">
    <property type="nucleotide sequence ID" value="NZ_JACHJT010000001.1"/>
</dbReference>
<sequence>MPLTEAGPAGEHGLVPYLPPVFASLVDLALGERCAGCAGPRGPLCAPCDALLDRPPRPCRARADCPPVWAAGPYAGRDRALLLAFKERRARGLAGPLGRRLACAIAAAAPAGSAPVVVPVPTRAGAARRRGYDPVRMLALAAARGHGRAASRARVVPALHHRRRVADQAGLDQRHRRANLAGALTVRPRTAQALSGSAVIVVDDVVTTGATLAEASRALRAAGADVVGAAVLTERP</sequence>
<dbReference type="InterPro" id="IPR051910">
    <property type="entry name" value="ComF/GntX_DNA_util-trans"/>
</dbReference>
<evidence type="ECO:0000259" key="2">
    <source>
        <dbReference type="Pfam" id="PF00156"/>
    </source>
</evidence>
<gene>
    <name evidence="3" type="ORF">F4561_004693</name>
</gene>
<dbReference type="Pfam" id="PF00156">
    <property type="entry name" value="Pribosyltran"/>
    <property type="match status" value="1"/>
</dbReference>
<dbReference type="GO" id="GO:0016757">
    <property type="term" value="F:glycosyltransferase activity"/>
    <property type="evidence" value="ECO:0007669"/>
    <property type="project" value="UniProtKB-KW"/>
</dbReference>
<evidence type="ECO:0000313" key="4">
    <source>
        <dbReference type="Proteomes" id="UP000523007"/>
    </source>
</evidence>
<dbReference type="InterPro" id="IPR000836">
    <property type="entry name" value="PRTase_dom"/>
</dbReference>
<dbReference type="Gene3D" id="3.40.50.2020">
    <property type="match status" value="1"/>
</dbReference>
<comment type="caution">
    <text evidence="3">The sequence shown here is derived from an EMBL/GenBank/DDBJ whole genome shotgun (WGS) entry which is preliminary data.</text>
</comment>
<keyword evidence="4" id="KW-1185">Reference proteome</keyword>
<dbReference type="PANTHER" id="PTHR47505:SF1">
    <property type="entry name" value="DNA UTILIZATION PROTEIN YHGH"/>
    <property type="match status" value="1"/>
</dbReference>
<protein>
    <submittedName>
        <fullName evidence="3">Putative amidophosphoribosyltransferase</fullName>
    </submittedName>
</protein>
<organism evidence="3 4">
    <name type="scientific">Lipingzhangella halophila</name>
    <dbReference type="NCBI Taxonomy" id="1783352"/>
    <lineage>
        <taxon>Bacteria</taxon>
        <taxon>Bacillati</taxon>
        <taxon>Actinomycetota</taxon>
        <taxon>Actinomycetes</taxon>
        <taxon>Streptosporangiales</taxon>
        <taxon>Nocardiopsidaceae</taxon>
        <taxon>Lipingzhangella</taxon>
    </lineage>
</organism>
<evidence type="ECO:0000256" key="1">
    <source>
        <dbReference type="ARBA" id="ARBA00008007"/>
    </source>
</evidence>
<dbReference type="InterPro" id="IPR029057">
    <property type="entry name" value="PRTase-like"/>
</dbReference>
<keyword evidence="3" id="KW-0808">Transferase</keyword>
<dbReference type="Proteomes" id="UP000523007">
    <property type="component" value="Unassembled WGS sequence"/>
</dbReference>